<keyword evidence="1" id="KW-0732">Signal</keyword>
<dbReference type="Proteomes" id="UP000612055">
    <property type="component" value="Unassembled WGS sequence"/>
</dbReference>
<organism evidence="2 3">
    <name type="scientific">Edaphochlamys debaryana</name>
    <dbReference type="NCBI Taxonomy" id="47281"/>
    <lineage>
        <taxon>Eukaryota</taxon>
        <taxon>Viridiplantae</taxon>
        <taxon>Chlorophyta</taxon>
        <taxon>core chlorophytes</taxon>
        <taxon>Chlorophyceae</taxon>
        <taxon>CS clade</taxon>
        <taxon>Chlamydomonadales</taxon>
        <taxon>Chlamydomonadales incertae sedis</taxon>
        <taxon>Edaphochlamys</taxon>
    </lineage>
</organism>
<keyword evidence="3" id="KW-1185">Reference proteome</keyword>
<gene>
    <name evidence="2" type="ORF">HYH03_004523</name>
</gene>
<accession>A0A836C371</accession>
<comment type="caution">
    <text evidence="2">The sequence shown here is derived from an EMBL/GenBank/DDBJ whole genome shotgun (WGS) entry which is preliminary data.</text>
</comment>
<dbReference type="AlphaFoldDB" id="A0A836C371"/>
<feature type="chain" id="PRO_5032356346" description="PKD domain-containing protein" evidence="1">
    <location>
        <begin position="33"/>
        <end position="775"/>
    </location>
</feature>
<feature type="signal peptide" evidence="1">
    <location>
        <begin position="1"/>
        <end position="32"/>
    </location>
</feature>
<name>A0A836C371_9CHLO</name>
<protein>
    <recommendedName>
        <fullName evidence="4">PKD domain-containing protein</fullName>
    </recommendedName>
</protein>
<evidence type="ECO:0000313" key="3">
    <source>
        <dbReference type="Proteomes" id="UP000612055"/>
    </source>
</evidence>
<reference evidence="2" key="1">
    <citation type="journal article" date="2020" name="bioRxiv">
        <title>Comparative genomics of Chlamydomonas.</title>
        <authorList>
            <person name="Craig R.J."/>
            <person name="Hasan A.R."/>
            <person name="Ness R.W."/>
            <person name="Keightley P.D."/>
        </authorList>
    </citation>
    <scope>NUCLEOTIDE SEQUENCE</scope>
    <source>
        <strain evidence="2">CCAP 11/70</strain>
    </source>
</reference>
<dbReference type="EMBL" id="JAEHOE010000014">
    <property type="protein sequence ID" value="KAG2497364.1"/>
    <property type="molecule type" value="Genomic_DNA"/>
</dbReference>
<evidence type="ECO:0000256" key="1">
    <source>
        <dbReference type="SAM" id="SignalP"/>
    </source>
</evidence>
<dbReference type="InterPro" id="IPR013783">
    <property type="entry name" value="Ig-like_fold"/>
</dbReference>
<proteinExistence type="predicted"/>
<sequence length="775" mass="78818">MGDVVGSGTLLRRPLLPSALLAVVLIMASGGGRPCAADTTKCSVLADRLDADFIVKTLDATGVIAYSGSVGGYLIQGLSVGDSLIDFGVNIWASPQRYDKDTLCAQALGWDLKLSRYESPWPLKVVDKQCYPEVGADGTGLSFCNFIGGERLDNCPAVYTLNIKLTDPDDDTEVLLTSAPTFYSSGRSGAAQPSFASSGGLPAFAAGGATPKSGDTVSLSFKTSRNCDTTVLGCKIKWGDTLEESVACPDDDRTTVTHVYSTPGKFIATVEVYVKDATTAAASGIAEITIANSAPTADVEASNGALSAAGAAITVTPTASDMDGNLASLAIALTGPHAFSYSQTYSQPTCSGASCAPAAITLQVTCGGTYTATATALDSPGLSDTATATVSLGTPPAFFGGDPAFDAPSTVLTNAPVVLAFTPSHACAAITKLECTIVWGDGASETPFACGNGVEQRLSHAYQAVDAFTATVTVGVPSTQGTEESASASVSVISGTPVLERASFRVTPLLLPVGGSVGAAATATDPGADLKELVVNWGDGTEPNTYSCTASPRSSCSLPATAVHVYRAPGIFAPVATPADDAGTPAAPVPLPAGFVVVYDPQGGFVVGGGWIVSPPGALASDGAQTLTGMANFGFNSKYKAGSSVPTGNTEFVFSAGGFRFRSTSYDWMVISGSRVQFKGSGIVNNQPSPVYKFSIMAEDGGNTPSSDRFRIRIFTLAADGTTEIKMYDNFVGGAASGCASLSSPSCDFRAATTALGGGSIVIQKNSPGGGRRMA</sequence>
<evidence type="ECO:0000313" key="2">
    <source>
        <dbReference type="EMBL" id="KAG2497364.1"/>
    </source>
</evidence>
<dbReference type="Gene3D" id="2.60.40.10">
    <property type="entry name" value="Immunoglobulins"/>
    <property type="match status" value="1"/>
</dbReference>
<evidence type="ECO:0008006" key="4">
    <source>
        <dbReference type="Google" id="ProtNLM"/>
    </source>
</evidence>